<dbReference type="PATRIC" id="fig|1150469.3.peg.2872"/>
<dbReference type="OrthoDB" id="8909920at2"/>
<dbReference type="Proteomes" id="UP000033220">
    <property type="component" value="Chromosome DSM 122"/>
</dbReference>
<dbReference type="GO" id="GO:0006259">
    <property type="term" value="P:DNA metabolic process"/>
    <property type="evidence" value="ECO:0007669"/>
    <property type="project" value="InterPro"/>
</dbReference>
<keyword evidence="2" id="KW-1185">Reference proteome</keyword>
<gene>
    <name evidence="1" type="ORF">RSPPHO_02525</name>
</gene>
<protein>
    <submittedName>
        <fullName evidence="1">Enterohemolysin 1</fullName>
    </submittedName>
</protein>
<dbReference type="eggNOG" id="ENOG502Z9MZ">
    <property type="taxonomic scope" value="Bacteria"/>
</dbReference>
<organism evidence="1 2">
    <name type="scientific">Pararhodospirillum photometricum DSM 122</name>
    <dbReference type="NCBI Taxonomy" id="1150469"/>
    <lineage>
        <taxon>Bacteria</taxon>
        <taxon>Pseudomonadati</taxon>
        <taxon>Pseudomonadota</taxon>
        <taxon>Alphaproteobacteria</taxon>
        <taxon>Rhodospirillales</taxon>
        <taxon>Rhodospirillaceae</taxon>
        <taxon>Pararhodospirillum</taxon>
    </lineage>
</organism>
<dbReference type="HOGENOM" id="CLU_888199_0_0_5"/>
<sequence>MSTQNLPAPQRGFDQGALATMRAGQTAQVAFAPGTFVEMVEVARMMAASGPAVPKHLRNNPGMAMSVCMVAYQAGMNPYLLAGDTFVVNDVLSYGAKAMVAILYASGMVVGRLHYELSGSWPNRVCVVRGTLAGESAPRLLEVTANTITTRNSPLWKTQPDIQLQYYAGRAWARLYAPEALLGALSVDEAEVQVQVGRGGAPIGSAAASLMAEISACPPEKDFDPVTGEVNAALTPIPVPDNTNGLKDYPAWLRLLADALGAALTIEHFNAIQEANSAEMAEAERAAPKAYAGLMVAIDEMARRLFDPDQEAR</sequence>
<dbReference type="KEGG" id="rpm:RSPPHO_02525"/>
<dbReference type="Pfam" id="PF03837">
    <property type="entry name" value="RecT"/>
    <property type="match status" value="1"/>
</dbReference>
<dbReference type="InterPro" id="IPR018330">
    <property type="entry name" value="RecT_fam"/>
</dbReference>
<evidence type="ECO:0000313" key="2">
    <source>
        <dbReference type="Proteomes" id="UP000033220"/>
    </source>
</evidence>
<name>H6SML6_PARPM</name>
<dbReference type="STRING" id="1150469.RSPPHO_02525"/>
<dbReference type="EMBL" id="HE663493">
    <property type="protein sequence ID" value="CCG09151.1"/>
    <property type="molecule type" value="Genomic_DNA"/>
</dbReference>
<reference evidence="1 2" key="1">
    <citation type="submission" date="2012-02" db="EMBL/GenBank/DDBJ databases">
        <title>Shotgun genome sequence of Phaeospirillum photometricum DSM 122.</title>
        <authorList>
            <person name="Duquesne K."/>
            <person name="Sturgis J."/>
        </authorList>
    </citation>
    <scope>NUCLEOTIDE SEQUENCE [LARGE SCALE GENOMIC DNA]</scope>
    <source>
        <strain evidence="2">DSM122</strain>
    </source>
</reference>
<accession>H6SML6</accession>
<proteinExistence type="predicted"/>
<dbReference type="AlphaFoldDB" id="H6SML6"/>
<dbReference type="RefSeq" id="WP_014415782.1">
    <property type="nucleotide sequence ID" value="NC_017059.1"/>
</dbReference>
<dbReference type="GO" id="GO:0003677">
    <property type="term" value="F:DNA binding"/>
    <property type="evidence" value="ECO:0007669"/>
    <property type="project" value="InterPro"/>
</dbReference>
<evidence type="ECO:0000313" key="1">
    <source>
        <dbReference type="EMBL" id="CCG09151.1"/>
    </source>
</evidence>